<dbReference type="InterPro" id="IPR058838">
    <property type="entry name" value="SH3_actinomycetes"/>
</dbReference>
<dbReference type="Pfam" id="PF26205">
    <property type="entry name" value="SH3_actinomycetes"/>
    <property type="match status" value="1"/>
</dbReference>
<evidence type="ECO:0000313" key="4">
    <source>
        <dbReference type="Proteomes" id="UP000244900"/>
    </source>
</evidence>
<proteinExistence type="predicted"/>
<feature type="compositionally biased region" description="Low complexity" evidence="1">
    <location>
        <begin position="328"/>
        <end position="338"/>
    </location>
</feature>
<dbReference type="GO" id="GO:0015095">
    <property type="term" value="F:magnesium ion transmembrane transporter activity"/>
    <property type="evidence" value="ECO:0007669"/>
    <property type="project" value="InterPro"/>
</dbReference>
<feature type="compositionally biased region" description="Pro residues" evidence="1">
    <location>
        <begin position="339"/>
        <end position="353"/>
    </location>
</feature>
<dbReference type="InterPro" id="IPR046342">
    <property type="entry name" value="CBS_dom_sf"/>
</dbReference>
<dbReference type="PANTHER" id="PTHR43773">
    <property type="entry name" value="MAGNESIUM TRANSPORTER MGTE"/>
    <property type="match status" value="1"/>
</dbReference>
<organism evidence="3 4">
    <name type="scientific">Streptomyces tirandamycinicus</name>
    <dbReference type="NCBI Taxonomy" id="2174846"/>
    <lineage>
        <taxon>Bacteria</taxon>
        <taxon>Bacillati</taxon>
        <taxon>Actinomycetota</taxon>
        <taxon>Actinomycetes</taxon>
        <taxon>Kitasatosporales</taxon>
        <taxon>Streptomycetaceae</taxon>
        <taxon>Streptomyces</taxon>
    </lineage>
</organism>
<dbReference type="AlphaFoldDB" id="A0A2S1T3C1"/>
<sequence length="364" mass="37839">MTADGARFFVSHLAGVPVFGPGGVPVGRVRDVVATFPAGRPPRLTGLVVEMRGHGPVFVPGSRVTGLESGQVTVSGAVSMRRFSPGPGETLVLDGLLDRRVRLADSGEEVTVLDVEVHRHPERGQWEADRICARRDRGGPARHRGEALTVHWSAVRGLPPGEPAPSPEQDRARPGAEGEASGQERTARALMRTGPVVVPPESTVAKALARIGEREPIPALAAQVYVCRPPGEPPTGRYLGTVPVQRLLRSAPDAPVAPLVDAELPSLDADTPLPAISCCLAAYDLVAAPVVDGGGALLGAVTVDAVLDHLLPDHWREAEYGLPDSEGTRPGAAGARPEGGPPGRPAPAAPFPAGPLGGRDEGDR</sequence>
<dbReference type="RefSeq" id="WP_108908892.1">
    <property type="nucleotide sequence ID" value="NZ_CP029188.1"/>
</dbReference>
<dbReference type="InterPro" id="IPR006669">
    <property type="entry name" value="MgtE_transporter"/>
</dbReference>
<name>A0A2S1T3C1_9ACTN</name>
<dbReference type="PANTHER" id="PTHR43773:SF1">
    <property type="entry name" value="MAGNESIUM TRANSPORTER MGTE"/>
    <property type="match status" value="1"/>
</dbReference>
<evidence type="ECO:0000313" key="3">
    <source>
        <dbReference type="EMBL" id="AWI33130.1"/>
    </source>
</evidence>
<dbReference type="GO" id="GO:0016020">
    <property type="term" value="C:membrane"/>
    <property type="evidence" value="ECO:0007669"/>
    <property type="project" value="InterPro"/>
</dbReference>
<dbReference type="EMBL" id="CP029188">
    <property type="protein sequence ID" value="AWI33130.1"/>
    <property type="molecule type" value="Genomic_DNA"/>
</dbReference>
<reference evidence="3 4" key="1">
    <citation type="submission" date="2018-05" db="EMBL/GenBank/DDBJ databases">
        <title>Complete genome sequence of sponge-derived Streptomyces sp. HNM0039.</title>
        <authorList>
            <person name="Huang X."/>
            <person name="Zhou S."/>
        </authorList>
    </citation>
    <scope>NUCLEOTIDE SEQUENCE [LARGE SCALE GENOMIC DNA]</scope>
    <source>
        <strain evidence="3 4">HNM0039</strain>
    </source>
</reference>
<dbReference type="SUPFAM" id="SSF54631">
    <property type="entry name" value="CBS-domain pair"/>
    <property type="match status" value="1"/>
</dbReference>
<feature type="region of interest" description="Disordered" evidence="1">
    <location>
        <begin position="320"/>
        <end position="364"/>
    </location>
</feature>
<evidence type="ECO:0000259" key="2">
    <source>
        <dbReference type="Pfam" id="PF26205"/>
    </source>
</evidence>
<dbReference type="Proteomes" id="UP000244900">
    <property type="component" value="Chromosome"/>
</dbReference>
<feature type="region of interest" description="Disordered" evidence="1">
    <location>
        <begin position="155"/>
        <end position="186"/>
    </location>
</feature>
<keyword evidence="4" id="KW-1185">Reference proteome</keyword>
<gene>
    <name evidence="3" type="ORF">DDW44_20040</name>
</gene>
<accession>A0A2S1T3C1</accession>
<dbReference type="Gene3D" id="3.10.580.10">
    <property type="entry name" value="CBS-domain"/>
    <property type="match status" value="1"/>
</dbReference>
<dbReference type="KEGG" id="stir:DDW44_20040"/>
<feature type="domain" description="SH3" evidence="2">
    <location>
        <begin position="90"/>
        <end position="158"/>
    </location>
</feature>
<dbReference type="OrthoDB" id="9764830at2"/>
<evidence type="ECO:0000256" key="1">
    <source>
        <dbReference type="SAM" id="MobiDB-lite"/>
    </source>
</evidence>
<protein>
    <recommendedName>
        <fullName evidence="2">SH3 domain-containing protein</fullName>
    </recommendedName>
</protein>